<dbReference type="InterPro" id="IPR044669">
    <property type="entry name" value="YneE/VCCN1/2-like"/>
</dbReference>
<keyword evidence="5 8" id="KW-1133">Transmembrane helix</keyword>
<keyword evidence="2" id="KW-0813">Transport</keyword>
<evidence type="ECO:0000256" key="5">
    <source>
        <dbReference type="ARBA" id="ARBA00022989"/>
    </source>
</evidence>
<evidence type="ECO:0000256" key="1">
    <source>
        <dbReference type="ARBA" id="ARBA00004651"/>
    </source>
</evidence>
<organism evidence="9 10">
    <name type="scientific">Cylindrotheca closterium</name>
    <dbReference type="NCBI Taxonomy" id="2856"/>
    <lineage>
        <taxon>Eukaryota</taxon>
        <taxon>Sar</taxon>
        <taxon>Stramenopiles</taxon>
        <taxon>Ochrophyta</taxon>
        <taxon>Bacillariophyta</taxon>
        <taxon>Bacillariophyceae</taxon>
        <taxon>Bacillariophycidae</taxon>
        <taxon>Bacillariales</taxon>
        <taxon>Bacillariaceae</taxon>
        <taxon>Cylindrotheca</taxon>
    </lineage>
</organism>
<sequence length="388" mass="44140">MEQLGEVALLVNSHCCTAGKDEELLKEELSEVDRVIDKVSGVKKRYDGDIVRRFVPMRGWLWSRWKGTIPQQVWKTVIVNLFVSVGVSTLIRNYSQPTWAIGMLPDSQNHIISRLVGLKMVWKYLMTITTFILTFFLSQAYSLWRDFYSLTRKIQGRMNDLGLLIAAAAKRDKNGMYTEEGKRLIDDTSAYMRLFHILMWATFSKRLDVLLSDTGLRRMISRGLLSQKEYETLRLLPTEVGYPNACVIWILARCIQAMDDGSLTNDPVLREQIYIKVLELRSTCASIPDLLAAVIPLAYAHIVQILVDIFISLSPFALYSEVGVWSTPAVALLTIFYSGLLDLSKLLLDPLDNNGFYNDSVNMDIPVLIRESNSGSTRWSQGAKYLLF</sequence>
<accession>A0AAD2PWU3</accession>
<dbReference type="AlphaFoldDB" id="A0AAD2PWU3"/>
<evidence type="ECO:0000256" key="3">
    <source>
        <dbReference type="ARBA" id="ARBA00022475"/>
    </source>
</evidence>
<name>A0AAD2PWU3_9STRA</name>
<evidence type="ECO:0000313" key="10">
    <source>
        <dbReference type="Proteomes" id="UP001295423"/>
    </source>
</evidence>
<dbReference type="EMBL" id="CAKOGP040002114">
    <property type="protein sequence ID" value="CAJ1962687.1"/>
    <property type="molecule type" value="Genomic_DNA"/>
</dbReference>
<feature type="transmembrane region" description="Helical" evidence="8">
    <location>
        <begin position="124"/>
        <end position="144"/>
    </location>
</feature>
<evidence type="ECO:0000256" key="7">
    <source>
        <dbReference type="ARBA" id="ARBA00023136"/>
    </source>
</evidence>
<proteinExistence type="predicted"/>
<keyword evidence="4 8" id="KW-0812">Transmembrane</keyword>
<dbReference type="Proteomes" id="UP001295423">
    <property type="component" value="Unassembled WGS sequence"/>
</dbReference>
<evidence type="ECO:0000256" key="4">
    <source>
        <dbReference type="ARBA" id="ARBA00022692"/>
    </source>
</evidence>
<dbReference type="InterPro" id="IPR021134">
    <property type="entry name" value="Bestrophin-like"/>
</dbReference>
<evidence type="ECO:0000313" key="9">
    <source>
        <dbReference type="EMBL" id="CAJ1962687.1"/>
    </source>
</evidence>
<keyword evidence="6" id="KW-0406">Ion transport</keyword>
<dbReference type="Pfam" id="PF01062">
    <property type="entry name" value="Bestrophin"/>
    <property type="match status" value="1"/>
</dbReference>
<evidence type="ECO:0000256" key="2">
    <source>
        <dbReference type="ARBA" id="ARBA00022448"/>
    </source>
</evidence>
<keyword evidence="7 8" id="KW-0472">Membrane</keyword>
<evidence type="ECO:0008006" key="11">
    <source>
        <dbReference type="Google" id="ProtNLM"/>
    </source>
</evidence>
<keyword evidence="3" id="KW-1003">Cell membrane</keyword>
<reference evidence="9" key="1">
    <citation type="submission" date="2023-08" db="EMBL/GenBank/DDBJ databases">
        <authorList>
            <person name="Audoor S."/>
            <person name="Bilcke G."/>
        </authorList>
    </citation>
    <scope>NUCLEOTIDE SEQUENCE</scope>
</reference>
<dbReference type="GO" id="GO:0005254">
    <property type="term" value="F:chloride channel activity"/>
    <property type="evidence" value="ECO:0007669"/>
    <property type="project" value="InterPro"/>
</dbReference>
<dbReference type="GO" id="GO:0005886">
    <property type="term" value="C:plasma membrane"/>
    <property type="evidence" value="ECO:0007669"/>
    <property type="project" value="UniProtKB-SubCell"/>
</dbReference>
<evidence type="ECO:0000256" key="8">
    <source>
        <dbReference type="SAM" id="Phobius"/>
    </source>
</evidence>
<feature type="transmembrane region" description="Helical" evidence="8">
    <location>
        <begin position="290"/>
        <end position="311"/>
    </location>
</feature>
<protein>
    <recommendedName>
        <fullName evidence="11">Bestrophin homolog</fullName>
    </recommendedName>
</protein>
<comment type="subcellular location">
    <subcellularLocation>
        <location evidence="1">Cell membrane</location>
        <topology evidence="1">Multi-pass membrane protein</topology>
    </subcellularLocation>
</comment>
<feature type="transmembrane region" description="Helical" evidence="8">
    <location>
        <begin position="323"/>
        <end position="341"/>
    </location>
</feature>
<dbReference type="PANTHER" id="PTHR33281">
    <property type="entry name" value="UPF0187 PROTEIN YNEE"/>
    <property type="match status" value="1"/>
</dbReference>
<evidence type="ECO:0000256" key="6">
    <source>
        <dbReference type="ARBA" id="ARBA00023065"/>
    </source>
</evidence>
<gene>
    <name evidence="9" type="ORF">CYCCA115_LOCUS19806</name>
</gene>
<dbReference type="PANTHER" id="PTHR33281:SF19">
    <property type="entry name" value="VOLTAGE-DEPENDENT ANION CHANNEL-FORMING PROTEIN YNEE"/>
    <property type="match status" value="1"/>
</dbReference>
<keyword evidence="10" id="KW-1185">Reference proteome</keyword>
<comment type="caution">
    <text evidence="9">The sequence shown here is derived from an EMBL/GenBank/DDBJ whole genome shotgun (WGS) entry which is preliminary data.</text>
</comment>